<protein>
    <submittedName>
        <fullName evidence="10">Replication factor C subunit 3</fullName>
    </submittedName>
</protein>
<evidence type="ECO:0000256" key="4">
    <source>
        <dbReference type="ARBA" id="ARBA00022741"/>
    </source>
</evidence>
<dbReference type="InterPro" id="IPR013748">
    <property type="entry name" value="Rep_factorC_C"/>
</dbReference>
<gene>
    <name evidence="10" type="ORF">TSOC_000244</name>
</gene>
<name>A0A2J8AJR0_9CHLO</name>
<keyword evidence="4" id="KW-0547">Nucleotide-binding</keyword>
<proteinExistence type="inferred from homology"/>
<dbReference type="GO" id="GO:0005663">
    <property type="term" value="C:DNA replication factor C complex"/>
    <property type="evidence" value="ECO:0007669"/>
    <property type="project" value="TreeGrafter"/>
</dbReference>
<evidence type="ECO:0000259" key="8">
    <source>
        <dbReference type="Pfam" id="PF00004"/>
    </source>
</evidence>
<dbReference type="InterPro" id="IPR008921">
    <property type="entry name" value="DNA_pol3_clamp-load_cplx_C"/>
</dbReference>
<feature type="compositionally biased region" description="Low complexity" evidence="7">
    <location>
        <begin position="111"/>
        <end position="123"/>
    </location>
</feature>
<dbReference type="InterPro" id="IPR003959">
    <property type="entry name" value="ATPase_AAA_core"/>
</dbReference>
<dbReference type="FunFam" id="1.20.272.10:FF:000004">
    <property type="entry name" value="Replication factor C subunit 5"/>
    <property type="match status" value="1"/>
</dbReference>
<sequence>MAAIAKQDIAAMAKMDEAMAAPTSRLKTDGRVDGRNAPWVEKYRPKSLDDVAAHKEIIDTSERAGALMGVAEGTAAGMCMRLKAAQRSRCRSFRHLQTHARHAPTFPTPTPASARSRSSALPPHLHPNRLTHASPPPRAVKRLTVENRLPHLLLYGPPGTGKTSTILAVARQIYGGATANMTLELNASDERGIGVVRQEIQDFASTKTIFRRWLAEVSRLQVDKGIALVDIVRELHPWLMQMDMPAAVKVGLVERLADVEHRLAFSTSEKLQLGALAAAFIKAREEIVKLAPP</sequence>
<dbReference type="AlphaFoldDB" id="A0A2J8AJR0"/>
<dbReference type="InterPro" id="IPR027417">
    <property type="entry name" value="P-loop_NTPase"/>
</dbReference>
<dbReference type="InterPro" id="IPR050238">
    <property type="entry name" value="DNA_Rep/Repair_Clamp_Loader"/>
</dbReference>
<evidence type="ECO:0000256" key="5">
    <source>
        <dbReference type="ARBA" id="ARBA00022840"/>
    </source>
</evidence>
<evidence type="ECO:0000313" key="11">
    <source>
        <dbReference type="Proteomes" id="UP000236333"/>
    </source>
</evidence>
<dbReference type="OrthoDB" id="4199794at2759"/>
<dbReference type="Gene3D" id="3.40.50.300">
    <property type="entry name" value="P-loop containing nucleotide triphosphate hydrolases"/>
    <property type="match status" value="1"/>
</dbReference>
<dbReference type="EMBL" id="PGGS01000004">
    <property type="protein sequence ID" value="PNH12754.1"/>
    <property type="molecule type" value="Genomic_DNA"/>
</dbReference>
<dbReference type="CDD" id="cd00009">
    <property type="entry name" value="AAA"/>
    <property type="match status" value="1"/>
</dbReference>
<feature type="region of interest" description="Disordered" evidence="7">
    <location>
        <begin position="97"/>
        <end position="138"/>
    </location>
</feature>
<keyword evidence="3" id="KW-0235">DNA replication</keyword>
<dbReference type="GO" id="GO:0006281">
    <property type="term" value="P:DNA repair"/>
    <property type="evidence" value="ECO:0007669"/>
    <property type="project" value="TreeGrafter"/>
</dbReference>
<dbReference type="GO" id="GO:0003689">
    <property type="term" value="F:DNA clamp loader activity"/>
    <property type="evidence" value="ECO:0007669"/>
    <property type="project" value="TreeGrafter"/>
</dbReference>
<keyword evidence="11" id="KW-1185">Reference proteome</keyword>
<dbReference type="GO" id="GO:0016887">
    <property type="term" value="F:ATP hydrolysis activity"/>
    <property type="evidence" value="ECO:0007669"/>
    <property type="project" value="InterPro"/>
</dbReference>
<comment type="similarity">
    <text evidence="2">Belongs to the activator 1 small subunits family.</text>
</comment>
<dbReference type="Gene3D" id="1.20.272.10">
    <property type="match status" value="1"/>
</dbReference>
<evidence type="ECO:0000256" key="1">
    <source>
        <dbReference type="ARBA" id="ARBA00004123"/>
    </source>
</evidence>
<comment type="subcellular location">
    <subcellularLocation>
        <location evidence="1">Nucleus</location>
    </subcellularLocation>
</comment>
<organism evidence="10 11">
    <name type="scientific">Tetrabaena socialis</name>
    <dbReference type="NCBI Taxonomy" id="47790"/>
    <lineage>
        <taxon>Eukaryota</taxon>
        <taxon>Viridiplantae</taxon>
        <taxon>Chlorophyta</taxon>
        <taxon>core chlorophytes</taxon>
        <taxon>Chlorophyceae</taxon>
        <taxon>CS clade</taxon>
        <taxon>Chlamydomonadales</taxon>
        <taxon>Tetrabaenaceae</taxon>
        <taxon>Tetrabaena</taxon>
    </lineage>
</organism>
<evidence type="ECO:0000256" key="7">
    <source>
        <dbReference type="SAM" id="MobiDB-lite"/>
    </source>
</evidence>
<feature type="domain" description="Replication factor C C-terminal" evidence="9">
    <location>
        <begin position="211"/>
        <end position="279"/>
    </location>
</feature>
<comment type="caution">
    <text evidence="10">The sequence shown here is derived from an EMBL/GenBank/DDBJ whole genome shotgun (WGS) entry which is preliminary data.</text>
</comment>
<dbReference type="SUPFAM" id="SSF52540">
    <property type="entry name" value="P-loop containing nucleoside triphosphate hydrolases"/>
    <property type="match status" value="1"/>
</dbReference>
<dbReference type="Pfam" id="PF00004">
    <property type="entry name" value="AAA"/>
    <property type="match status" value="1"/>
</dbReference>
<dbReference type="PANTHER" id="PTHR11669:SF9">
    <property type="entry name" value="REPLICATION FACTOR C SUBUNIT 5"/>
    <property type="match status" value="1"/>
</dbReference>
<accession>A0A2J8AJR0</accession>
<feature type="domain" description="ATPase AAA-type core" evidence="8">
    <location>
        <begin position="152"/>
        <end position="204"/>
    </location>
</feature>
<dbReference type="SUPFAM" id="SSF48019">
    <property type="entry name" value="post-AAA+ oligomerization domain-like"/>
    <property type="match status" value="1"/>
</dbReference>
<dbReference type="GO" id="GO:0005634">
    <property type="term" value="C:nucleus"/>
    <property type="evidence" value="ECO:0007669"/>
    <property type="project" value="UniProtKB-SubCell"/>
</dbReference>
<evidence type="ECO:0000259" key="9">
    <source>
        <dbReference type="Pfam" id="PF08542"/>
    </source>
</evidence>
<dbReference type="PANTHER" id="PTHR11669">
    <property type="entry name" value="REPLICATION FACTOR C / DNA POLYMERASE III GAMMA-TAU SUBUNIT"/>
    <property type="match status" value="1"/>
</dbReference>
<evidence type="ECO:0000256" key="2">
    <source>
        <dbReference type="ARBA" id="ARBA00005378"/>
    </source>
</evidence>
<evidence type="ECO:0000256" key="6">
    <source>
        <dbReference type="ARBA" id="ARBA00023242"/>
    </source>
</evidence>
<reference evidence="10 11" key="1">
    <citation type="journal article" date="2017" name="Mol. Biol. Evol.">
        <title>The 4-celled Tetrabaena socialis nuclear genome reveals the essential components for genetic control of cell number at the origin of multicellularity in the volvocine lineage.</title>
        <authorList>
            <person name="Featherston J."/>
            <person name="Arakaki Y."/>
            <person name="Hanschen E.R."/>
            <person name="Ferris P.J."/>
            <person name="Michod R.E."/>
            <person name="Olson B.J.S.C."/>
            <person name="Nozaki H."/>
            <person name="Durand P.M."/>
        </authorList>
    </citation>
    <scope>NUCLEOTIDE SEQUENCE [LARGE SCALE GENOMIC DNA]</scope>
    <source>
        <strain evidence="10 11">NIES-571</strain>
    </source>
</reference>
<evidence type="ECO:0000256" key="3">
    <source>
        <dbReference type="ARBA" id="ARBA00022705"/>
    </source>
</evidence>
<dbReference type="Pfam" id="PF08542">
    <property type="entry name" value="Rep_fac_C"/>
    <property type="match status" value="1"/>
</dbReference>
<dbReference type="GO" id="GO:0003677">
    <property type="term" value="F:DNA binding"/>
    <property type="evidence" value="ECO:0007669"/>
    <property type="project" value="InterPro"/>
</dbReference>
<dbReference type="GO" id="GO:0005524">
    <property type="term" value="F:ATP binding"/>
    <property type="evidence" value="ECO:0007669"/>
    <property type="project" value="UniProtKB-KW"/>
</dbReference>
<keyword evidence="5" id="KW-0067">ATP-binding</keyword>
<evidence type="ECO:0000313" key="10">
    <source>
        <dbReference type="EMBL" id="PNH12754.1"/>
    </source>
</evidence>
<dbReference type="GO" id="GO:0006261">
    <property type="term" value="P:DNA-templated DNA replication"/>
    <property type="evidence" value="ECO:0007669"/>
    <property type="project" value="TreeGrafter"/>
</dbReference>
<keyword evidence="6" id="KW-0539">Nucleus</keyword>
<dbReference type="Proteomes" id="UP000236333">
    <property type="component" value="Unassembled WGS sequence"/>
</dbReference>